<dbReference type="Proteomes" id="UP000007129">
    <property type="component" value="Unassembled WGS sequence"/>
</dbReference>
<name>K2RVV9_MACPH</name>
<dbReference type="AlphaFoldDB" id="K2RVV9"/>
<comment type="caution">
    <text evidence="2">The sequence shown here is derived from an EMBL/GenBank/DDBJ whole genome shotgun (WGS) entry which is preliminary data.</text>
</comment>
<proteinExistence type="predicted"/>
<evidence type="ECO:0008006" key="4">
    <source>
        <dbReference type="Google" id="ProtNLM"/>
    </source>
</evidence>
<keyword evidence="1" id="KW-0732">Signal</keyword>
<dbReference type="InterPro" id="IPR024079">
    <property type="entry name" value="MetalloPept_cat_dom_sf"/>
</dbReference>
<feature type="chain" id="PRO_5003867069" description="Lysine-specific metallo-endopeptidase domain-containing protein" evidence="1">
    <location>
        <begin position="20"/>
        <end position="273"/>
    </location>
</feature>
<gene>
    <name evidence="2" type="ORF">MPH_08519</name>
</gene>
<dbReference type="SUPFAM" id="SSF55486">
    <property type="entry name" value="Metalloproteases ('zincins'), catalytic domain"/>
    <property type="match status" value="1"/>
</dbReference>
<evidence type="ECO:0000256" key="1">
    <source>
        <dbReference type="SAM" id="SignalP"/>
    </source>
</evidence>
<reference evidence="2 3" key="1">
    <citation type="journal article" date="2012" name="BMC Genomics">
        <title>Tools to kill: Genome of one of the most destructive plant pathogenic fungi Macrophomina phaseolina.</title>
        <authorList>
            <person name="Islam M.S."/>
            <person name="Haque M.S."/>
            <person name="Islam M.M."/>
            <person name="Emdad E.M."/>
            <person name="Halim A."/>
            <person name="Hossen Q.M.M."/>
            <person name="Hossain M.Z."/>
            <person name="Ahmed B."/>
            <person name="Rahim S."/>
            <person name="Rahman M.S."/>
            <person name="Alam M.M."/>
            <person name="Hou S."/>
            <person name="Wan X."/>
            <person name="Saito J.A."/>
            <person name="Alam M."/>
        </authorList>
    </citation>
    <scope>NUCLEOTIDE SEQUENCE [LARGE SCALE GENOMIC DNA]</scope>
    <source>
        <strain evidence="2 3">MS6</strain>
    </source>
</reference>
<dbReference type="VEuPathDB" id="FungiDB:MPH_08519"/>
<organism evidence="2 3">
    <name type="scientific">Macrophomina phaseolina (strain MS6)</name>
    <name type="common">Charcoal rot fungus</name>
    <dbReference type="NCBI Taxonomy" id="1126212"/>
    <lineage>
        <taxon>Eukaryota</taxon>
        <taxon>Fungi</taxon>
        <taxon>Dikarya</taxon>
        <taxon>Ascomycota</taxon>
        <taxon>Pezizomycotina</taxon>
        <taxon>Dothideomycetes</taxon>
        <taxon>Dothideomycetes incertae sedis</taxon>
        <taxon>Botryosphaeriales</taxon>
        <taxon>Botryosphaeriaceae</taxon>
        <taxon>Macrophomina</taxon>
    </lineage>
</organism>
<accession>K2RVV9</accession>
<evidence type="ECO:0000313" key="3">
    <source>
        <dbReference type="Proteomes" id="UP000007129"/>
    </source>
</evidence>
<dbReference type="InParanoid" id="K2RVV9"/>
<dbReference type="GO" id="GO:0008237">
    <property type="term" value="F:metallopeptidase activity"/>
    <property type="evidence" value="ECO:0007669"/>
    <property type="project" value="InterPro"/>
</dbReference>
<feature type="signal peptide" evidence="1">
    <location>
        <begin position="1"/>
        <end position="19"/>
    </location>
</feature>
<sequence>MKPFVVLGAAASLLSAVSGAAISTLDKRHDLPFILGPGVSDADIPKLEEAWKDVGTLSAAAADISYDPSDISNVYDKYFSASGTTPERVRALFRSFAGRTQVYAKKPRPPPDWSTVTIQIDRTHYFAPGDGERTQATTFMYGLKHYASTHMETLGSTLLHELLHCTQLVKDIYHYDPHDYSWVPSSRIDDQMSPDSSVYSGMTYGVYPVQQLRVLRPDIASINNDNFMFFALIPYWYGRTRKTFEKMSKAEWFIDCGKSFITESVKSTKCNVQ</sequence>
<dbReference type="EMBL" id="AHHD01000359">
    <property type="protein sequence ID" value="EKG14339.1"/>
    <property type="molecule type" value="Genomic_DNA"/>
</dbReference>
<protein>
    <recommendedName>
        <fullName evidence="4">Lysine-specific metallo-endopeptidase domain-containing protein</fullName>
    </recommendedName>
</protein>
<evidence type="ECO:0000313" key="2">
    <source>
        <dbReference type="EMBL" id="EKG14339.1"/>
    </source>
</evidence>
<dbReference type="Gene3D" id="3.40.390.10">
    <property type="entry name" value="Collagenase (Catalytic Domain)"/>
    <property type="match status" value="1"/>
</dbReference>
<dbReference type="HOGENOM" id="CLU_1019664_0_0_1"/>